<evidence type="ECO:0000259" key="1">
    <source>
        <dbReference type="Pfam" id="PF04326"/>
    </source>
</evidence>
<proteinExistence type="predicted"/>
<dbReference type="Gene3D" id="3.40.50.300">
    <property type="entry name" value="P-loop containing nucleotide triphosphate hydrolases"/>
    <property type="match status" value="1"/>
</dbReference>
<evidence type="ECO:0000313" key="2">
    <source>
        <dbReference type="EMBL" id="AIC30022.1"/>
    </source>
</evidence>
<dbReference type="HOGENOM" id="CLU_334598_0_0_5"/>
<dbReference type="SUPFAM" id="SSF52540">
    <property type="entry name" value="P-loop containing nucleoside triphosphate hydrolases"/>
    <property type="match status" value="1"/>
</dbReference>
<evidence type="ECO:0000313" key="3">
    <source>
        <dbReference type="Proteomes" id="UP000027180"/>
    </source>
</evidence>
<keyword evidence="2" id="KW-0614">Plasmid</keyword>
<accession>A0A060I831</accession>
<dbReference type="InterPro" id="IPR007421">
    <property type="entry name" value="Schlafen_AlbA_2_dom"/>
</dbReference>
<dbReference type="GO" id="GO:0043531">
    <property type="term" value="F:ADP binding"/>
    <property type="evidence" value="ECO:0007669"/>
    <property type="project" value="InterPro"/>
</dbReference>
<organism evidence="2 3">
    <name type="scientific">Rhizobium etli bv. mimosae str. IE4771</name>
    <dbReference type="NCBI Taxonomy" id="1432050"/>
    <lineage>
        <taxon>Bacteria</taxon>
        <taxon>Pseudomonadati</taxon>
        <taxon>Pseudomonadota</taxon>
        <taxon>Alphaproteobacteria</taxon>
        <taxon>Hyphomicrobiales</taxon>
        <taxon>Rhizobiaceae</taxon>
        <taxon>Rhizobium/Agrobacterium group</taxon>
        <taxon>Rhizobium</taxon>
    </lineage>
</organism>
<geneLocation type="plasmid" evidence="2 3">
    <name>pRetIE4771b</name>
</geneLocation>
<dbReference type="EMBL" id="CP006988">
    <property type="protein sequence ID" value="AIC30022.1"/>
    <property type="molecule type" value="Genomic_DNA"/>
</dbReference>
<dbReference type="Gene3D" id="3.30.950.30">
    <property type="entry name" value="Schlafen, AAA domain"/>
    <property type="match status" value="1"/>
</dbReference>
<reference evidence="2 3" key="1">
    <citation type="submission" date="2013-12" db="EMBL/GenBank/DDBJ databases">
        <title>Complete genome sequence of Rhizobium etli bv. mimosae IE4771.</title>
        <authorList>
            <person name="Bustos P."/>
            <person name="Santamaria R.I."/>
            <person name="Lozano L."/>
            <person name="Ormeno-Orrillo E."/>
            <person name="Rogel M.A."/>
            <person name="Romero D."/>
            <person name="Cevallos M.A."/>
            <person name="Martinez-Romero E."/>
            <person name="Gonzalez V."/>
        </authorList>
    </citation>
    <scope>NUCLEOTIDE SEQUENCE [LARGE SCALE GENOMIC DNA]</scope>
    <source>
        <strain evidence="2 3">IE4771</strain>
        <plasmid evidence="3">Plasmid pRetIE4771b</plasmid>
    </source>
</reference>
<dbReference type="SUPFAM" id="SSF48452">
    <property type="entry name" value="TPR-like"/>
    <property type="match status" value="1"/>
</dbReference>
<protein>
    <submittedName>
        <fullName evidence="2">ATPase/tetratricopeptide repeat domain-containing protein</fullName>
    </submittedName>
</protein>
<dbReference type="InterPro" id="IPR011990">
    <property type="entry name" value="TPR-like_helical_dom_sf"/>
</dbReference>
<feature type="domain" description="Schlafen AlbA-2" evidence="1">
    <location>
        <begin position="58"/>
        <end position="183"/>
    </location>
</feature>
<dbReference type="PANTHER" id="PTHR47691:SF3">
    <property type="entry name" value="HTH-TYPE TRANSCRIPTIONAL REGULATOR RV0890C-RELATED"/>
    <property type="match status" value="1"/>
</dbReference>
<dbReference type="Proteomes" id="UP000027180">
    <property type="component" value="Plasmid pRetIE4771b"/>
</dbReference>
<dbReference type="RefSeq" id="WP_040140559.1">
    <property type="nucleotide sequence ID" value="NZ_CP006988.1"/>
</dbReference>
<sequence>MQIDSIVQRRAKLAQMISNGIVDSNVLSELLVDGIPVSEEAVLWDYKRELPLLLDKESNKKDEHKFCEVMKDCVAFYNTFGGYLVVGVEDKTKRIVGFPGGFDAAQLNKKLQGATGVSIETVYRDIRHTIDGMPVNVGILYVPKRAPKANPAQFRKPASPNEYNRRAYEQNDFFYRRRDNCEKVVTPEEFEFLYGDRNIESTGARSSCLDNNLPPRDPDLVELRGREKELASLWGWLSDQFNPVHILCGLGGLGKTSIAYTFAERVIYNATTSFDRVIWLGAKVETFSGSKNTNVALSRTDFNSIETLLIQILAETGCPPEQIPENPSQDELSELVVEHLKAYRYLLVVDNADTLPDEDQHHVFHLLTQICSISRNKAIITARRNLGASRSVYTEVEGLTGSAFKLFVEDKCRLLGLKQPTEKEISSLSEVSGGSPLFTLSIIRLVWLGDTYRSAISNWRGSDGEKVREAAFNREISRLKTHEARVLLALSYLQSASLLELSSVLKLTRFEVQTALDGLNAFSMTNIDTSLPGGGVFKIPVSLSLVNDLLERRVSEWKAIKAECLRLGSLRDNQTFFVGQAITRSVALLRNSQPQQALDVAIQASADLPDSPDLQCLLGRCLVEVGKNGEAEEAFQKAFELGCLKRDLFDGWLSLAETSRDWRRVVEISDRAEQALGMCRYALTRIGGRMNVGDELARATLYSEASTSYAVALNDIRTALTRYTFPSDRAALWRVNETMASRWLGSVKMEAEQQSDGNRRVFGAVHKAALSYKYWNASSLYAGLAALQQWISRLSSRRSLSETNWEHLHIARERLRQLSELVPSKPSLDENFKASFAEQAKRILSQADLLLVR</sequence>
<dbReference type="PANTHER" id="PTHR47691">
    <property type="entry name" value="REGULATOR-RELATED"/>
    <property type="match status" value="1"/>
</dbReference>
<dbReference type="InterPro" id="IPR038461">
    <property type="entry name" value="Schlafen_AlbA_2_dom_sf"/>
</dbReference>
<dbReference type="InterPro" id="IPR027417">
    <property type="entry name" value="P-loop_NTPase"/>
</dbReference>
<dbReference type="Pfam" id="PF04326">
    <property type="entry name" value="SLFN_AlbA_2"/>
    <property type="match status" value="1"/>
</dbReference>
<dbReference type="OrthoDB" id="8431612at2"/>
<name>A0A060I831_RHIET</name>
<dbReference type="Gene3D" id="1.25.40.10">
    <property type="entry name" value="Tetratricopeptide repeat domain"/>
    <property type="match status" value="1"/>
</dbReference>
<dbReference type="KEGG" id="rei:IE4771_PB00294"/>
<dbReference type="AlphaFoldDB" id="A0A060I831"/>
<gene>
    <name evidence="2" type="ORF">IE4771_PB00294</name>
</gene>